<dbReference type="KEGG" id="bih:BIP78_1313"/>
<dbReference type="CDD" id="cd00387">
    <property type="entry name" value="Ribosomal_L7_L12"/>
    <property type="match status" value="1"/>
</dbReference>
<evidence type="ECO:0000259" key="5">
    <source>
        <dbReference type="Pfam" id="PF00542"/>
    </source>
</evidence>
<evidence type="ECO:0000256" key="2">
    <source>
        <dbReference type="ARBA" id="ARBA00022980"/>
    </source>
</evidence>
<feature type="domain" description="Large ribosomal subunit protein bL12 oligomerization" evidence="6">
    <location>
        <begin position="2"/>
        <end position="51"/>
    </location>
</feature>
<dbReference type="Gene3D" id="1.20.5.710">
    <property type="entry name" value="Single helix bin"/>
    <property type="match status" value="1"/>
</dbReference>
<dbReference type="FunFam" id="3.30.1390.10:FF:000001">
    <property type="entry name" value="50S ribosomal protein L7/L12"/>
    <property type="match status" value="1"/>
</dbReference>
<proteinExistence type="inferred from homology"/>
<evidence type="ECO:0000313" key="7">
    <source>
        <dbReference type="EMBL" id="QAA77079.1"/>
    </source>
</evidence>
<dbReference type="GO" id="GO:0003729">
    <property type="term" value="F:mRNA binding"/>
    <property type="evidence" value="ECO:0007669"/>
    <property type="project" value="TreeGrafter"/>
</dbReference>
<evidence type="ECO:0000313" key="8">
    <source>
        <dbReference type="Proteomes" id="UP000287233"/>
    </source>
</evidence>
<feature type="domain" description="Large ribosomal subunit protein bL12 C-terminal" evidence="5">
    <location>
        <begin position="58"/>
        <end position="123"/>
    </location>
</feature>
<dbReference type="Pfam" id="PF00542">
    <property type="entry name" value="Ribosomal_L12"/>
    <property type="match status" value="1"/>
</dbReference>
<dbReference type="GO" id="GO:0003735">
    <property type="term" value="F:structural constituent of ribosome"/>
    <property type="evidence" value="ECO:0007669"/>
    <property type="project" value="InterPro"/>
</dbReference>
<dbReference type="InterPro" id="IPR013823">
    <property type="entry name" value="Ribosomal_bL12_C"/>
</dbReference>
<keyword evidence="2 4" id="KW-0689">Ribosomal protein</keyword>
<dbReference type="PANTHER" id="PTHR45987:SF4">
    <property type="entry name" value="LARGE RIBOSOMAL SUBUNIT PROTEIN BL12M"/>
    <property type="match status" value="1"/>
</dbReference>
<dbReference type="SUPFAM" id="SSF48300">
    <property type="entry name" value="Ribosomal protein L7/12, oligomerisation (N-terminal) domain"/>
    <property type="match status" value="1"/>
</dbReference>
<comment type="function">
    <text evidence="4">Forms part of the ribosomal stalk which helps the ribosome interact with GTP-bound translation factors. Is thus essential for accurate translation.</text>
</comment>
<gene>
    <name evidence="4" type="primary">rplL</name>
    <name evidence="7" type="ORF">BIP78_1313</name>
</gene>
<dbReference type="GO" id="GO:0006412">
    <property type="term" value="P:translation"/>
    <property type="evidence" value="ECO:0007669"/>
    <property type="project" value="UniProtKB-UniRule"/>
</dbReference>
<dbReference type="InterPro" id="IPR008932">
    <property type="entry name" value="Ribosomal_bL12_oligo"/>
</dbReference>
<evidence type="ECO:0000259" key="6">
    <source>
        <dbReference type="Pfam" id="PF16320"/>
    </source>
</evidence>
<keyword evidence="3 4" id="KW-0687">Ribonucleoprotein</keyword>
<accession>A0A410FVG2</accession>
<dbReference type="HAMAP" id="MF_00368">
    <property type="entry name" value="Ribosomal_bL12"/>
    <property type="match status" value="1"/>
</dbReference>
<comment type="subunit">
    <text evidence="4">Homodimer. Part of the ribosomal stalk of the 50S ribosomal subunit. Forms a multimeric L10(L12)X complex, where L10 forms an elongated spine to which 2 to 4 L12 dimers bind in a sequential fashion. Binds GTP-bound translation factors.</text>
</comment>
<comment type="similarity">
    <text evidence="1 4">Belongs to the bacterial ribosomal protein bL12 family.</text>
</comment>
<organism evidence="7 8">
    <name type="scientific">Bipolaricaulis sibiricus</name>
    <dbReference type="NCBI Taxonomy" id="2501609"/>
    <lineage>
        <taxon>Bacteria</taxon>
        <taxon>Candidatus Bipolaricaulota</taxon>
        <taxon>Candidatus Bipolaricaulia</taxon>
        <taxon>Candidatus Bipolaricaulales</taxon>
        <taxon>Candidatus Bipolaricaulaceae</taxon>
        <taxon>Candidatus Bipolaricaulis</taxon>
    </lineage>
</organism>
<dbReference type="NCBIfam" id="TIGR00855">
    <property type="entry name" value="L12"/>
    <property type="match status" value="1"/>
</dbReference>
<dbReference type="InterPro" id="IPR014719">
    <property type="entry name" value="Ribosomal_bL12_C/ClpS-like"/>
</dbReference>
<dbReference type="InterPro" id="IPR000206">
    <property type="entry name" value="Ribosomal_bL12"/>
</dbReference>
<dbReference type="Proteomes" id="UP000287233">
    <property type="component" value="Chromosome"/>
</dbReference>
<evidence type="ECO:0000256" key="3">
    <source>
        <dbReference type="ARBA" id="ARBA00023274"/>
    </source>
</evidence>
<sequence length="124" mass="12941">MTKEEFIQAIEQMTVKDLAELVSAIEDRFGVSAQVAAPVAVATAAPAADAGGQAKSTVDVVLTNAGQQKIQLIKVVKDITGKGLKECKDLVDKLPAVIKAGVSPEEADDIQKKLVASGAEVELR</sequence>
<dbReference type="AlphaFoldDB" id="A0A410FVG2"/>
<dbReference type="SUPFAM" id="SSF54736">
    <property type="entry name" value="ClpS-like"/>
    <property type="match status" value="1"/>
</dbReference>
<dbReference type="EMBL" id="CP034928">
    <property type="protein sequence ID" value="QAA77079.1"/>
    <property type="molecule type" value="Genomic_DNA"/>
</dbReference>
<reference evidence="8" key="1">
    <citation type="submission" date="2018-12" db="EMBL/GenBank/DDBJ databases">
        <title>Complete genome sequence of an uncultured bacterium of the candidate phylum Bipolaricaulota.</title>
        <authorList>
            <person name="Kadnikov V.V."/>
            <person name="Mardanov A.V."/>
            <person name="Beletsky A.V."/>
            <person name="Frank Y.A."/>
            <person name="Karnachuk O.V."/>
            <person name="Ravin N.V."/>
        </authorList>
    </citation>
    <scope>NUCLEOTIDE SEQUENCE [LARGE SCALE GENOMIC DNA]</scope>
</reference>
<dbReference type="GO" id="GO:0022625">
    <property type="term" value="C:cytosolic large ribosomal subunit"/>
    <property type="evidence" value="ECO:0007669"/>
    <property type="project" value="TreeGrafter"/>
</dbReference>
<dbReference type="Gene3D" id="3.30.1390.10">
    <property type="match status" value="1"/>
</dbReference>
<dbReference type="InterPro" id="IPR036235">
    <property type="entry name" value="Ribosomal_bL12_oligo_N_sf"/>
</dbReference>
<evidence type="ECO:0000256" key="4">
    <source>
        <dbReference type="HAMAP-Rule" id="MF_00368"/>
    </source>
</evidence>
<dbReference type="Pfam" id="PF16320">
    <property type="entry name" value="Ribosomal_L12_N"/>
    <property type="match status" value="1"/>
</dbReference>
<protein>
    <recommendedName>
        <fullName evidence="4">Large ribosomal subunit protein bL12</fullName>
    </recommendedName>
</protein>
<dbReference type="PANTHER" id="PTHR45987">
    <property type="entry name" value="39S RIBOSOMAL PROTEIN L12"/>
    <property type="match status" value="1"/>
</dbReference>
<name>A0A410FVG2_BIPS1</name>
<evidence type="ECO:0000256" key="1">
    <source>
        <dbReference type="ARBA" id="ARBA00007197"/>
    </source>
</evidence>